<reference evidence="2 3" key="1">
    <citation type="submission" date="2019-03" db="EMBL/GenBank/DDBJ databases">
        <title>Genomic Encyclopedia of Type Strains, Phase IV (KMG-IV): sequencing the most valuable type-strain genomes for metagenomic binning, comparative biology and taxonomic classification.</title>
        <authorList>
            <person name="Goeker M."/>
        </authorList>
    </citation>
    <scope>NUCLEOTIDE SEQUENCE [LARGE SCALE GENOMIC DNA]</scope>
    <source>
        <strain evidence="2 3">DSM 46770</strain>
    </source>
</reference>
<keyword evidence="3" id="KW-1185">Reference proteome</keyword>
<name>A0A4R6UV07_9ACTN</name>
<dbReference type="Proteomes" id="UP000295281">
    <property type="component" value="Unassembled WGS sequence"/>
</dbReference>
<feature type="chain" id="PRO_5039069185" evidence="1">
    <location>
        <begin position="25"/>
        <end position="258"/>
    </location>
</feature>
<keyword evidence="1" id="KW-0732">Signal</keyword>
<dbReference type="EMBL" id="SNYN01000016">
    <property type="protein sequence ID" value="TDQ49245.1"/>
    <property type="molecule type" value="Genomic_DNA"/>
</dbReference>
<dbReference type="RefSeq" id="WP_133742518.1">
    <property type="nucleotide sequence ID" value="NZ_SNYN01000016.1"/>
</dbReference>
<accession>A0A4R6UV07</accession>
<feature type="signal peptide" evidence="1">
    <location>
        <begin position="1"/>
        <end position="24"/>
    </location>
</feature>
<sequence>MCFLRVRTATAAILLAAAAGCASSGGTTGADASAEPLSPEARLVRDLGCTSCSDDVHVVPGLTYEDTPARLLVAQAELEAHPVTGATRTTRVFLLRDSDDEVLASNMNEAPTGFTPLPPADFDDSWHLAEDGTFFLLTRYSGVAGMQQVSWLRPDLPESIEGFGLVGPATAGQSRVEAEDLDGDGSVEVVGYLGDDNPEWAQRYVKFFHRFDPDSASYQPWRCSESTDGGASYPEPVTMYEAPCYEFGSGFLPWEEGE</sequence>
<comment type="caution">
    <text evidence="2">The sequence shown here is derived from an EMBL/GenBank/DDBJ whole genome shotgun (WGS) entry which is preliminary data.</text>
</comment>
<evidence type="ECO:0000313" key="2">
    <source>
        <dbReference type="EMBL" id="TDQ49245.1"/>
    </source>
</evidence>
<organism evidence="2 3">
    <name type="scientific">Actinorugispora endophytica</name>
    <dbReference type="NCBI Taxonomy" id="1605990"/>
    <lineage>
        <taxon>Bacteria</taxon>
        <taxon>Bacillati</taxon>
        <taxon>Actinomycetota</taxon>
        <taxon>Actinomycetes</taxon>
        <taxon>Streptosporangiales</taxon>
        <taxon>Nocardiopsidaceae</taxon>
        <taxon>Actinorugispora</taxon>
    </lineage>
</organism>
<dbReference type="OrthoDB" id="3436012at2"/>
<proteinExistence type="predicted"/>
<protein>
    <submittedName>
        <fullName evidence="2">Uncharacterized protein</fullName>
    </submittedName>
</protein>
<dbReference type="PROSITE" id="PS51257">
    <property type="entry name" value="PROKAR_LIPOPROTEIN"/>
    <property type="match status" value="1"/>
</dbReference>
<dbReference type="AlphaFoldDB" id="A0A4R6UV07"/>
<gene>
    <name evidence="2" type="ORF">EV190_11641</name>
</gene>
<evidence type="ECO:0000313" key="3">
    <source>
        <dbReference type="Proteomes" id="UP000295281"/>
    </source>
</evidence>
<evidence type="ECO:0000256" key="1">
    <source>
        <dbReference type="SAM" id="SignalP"/>
    </source>
</evidence>